<keyword evidence="3" id="KW-1185">Reference proteome</keyword>
<protein>
    <submittedName>
        <fullName evidence="2">NIPSNAP family protein</fullName>
    </submittedName>
</protein>
<dbReference type="RefSeq" id="WP_372566972.1">
    <property type="nucleotide sequence ID" value="NZ_JBGOSP010000051.1"/>
</dbReference>
<comment type="caution">
    <text evidence="2">The sequence shown here is derived from an EMBL/GenBank/DDBJ whole genome shotgun (WGS) entry which is preliminary data.</text>
</comment>
<reference evidence="2 3" key="1">
    <citation type="submission" date="2024-08" db="EMBL/GenBank/DDBJ databases">
        <title>Genome sequence of Streptomyces aureus CACIA-1.46HGO.</title>
        <authorList>
            <person name="Evangelista-Martinez Z."/>
        </authorList>
    </citation>
    <scope>NUCLEOTIDE SEQUENCE [LARGE SCALE GENOMIC DNA]</scope>
    <source>
        <strain evidence="2 3">CACIA-1.46HGO</strain>
    </source>
</reference>
<dbReference type="Pfam" id="PF07978">
    <property type="entry name" value="NIPSNAP"/>
    <property type="match status" value="1"/>
</dbReference>
<dbReference type="Proteomes" id="UP001571476">
    <property type="component" value="Unassembled WGS sequence"/>
</dbReference>
<accession>A0ABV4SZ96</accession>
<proteinExistence type="predicted"/>
<dbReference type="InterPro" id="IPR011008">
    <property type="entry name" value="Dimeric_a/b-barrel"/>
</dbReference>
<evidence type="ECO:0000313" key="2">
    <source>
        <dbReference type="EMBL" id="MFA3843107.1"/>
    </source>
</evidence>
<evidence type="ECO:0000259" key="1">
    <source>
        <dbReference type="Pfam" id="PF07978"/>
    </source>
</evidence>
<name>A0ABV4SZ96_9ACTN</name>
<organism evidence="2 3">
    <name type="scientific">Streptomyces aureus</name>
    <dbReference type="NCBI Taxonomy" id="193461"/>
    <lineage>
        <taxon>Bacteria</taxon>
        <taxon>Bacillati</taxon>
        <taxon>Actinomycetota</taxon>
        <taxon>Actinomycetes</taxon>
        <taxon>Kitasatosporales</taxon>
        <taxon>Streptomycetaceae</taxon>
        <taxon>Streptomyces</taxon>
    </lineage>
</organism>
<gene>
    <name evidence="2" type="ORF">ACEG43_44450</name>
</gene>
<evidence type="ECO:0000313" key="3">
    <source>
        <dbReference type="Proteomes" id="UP001571476"/>
    </source>
</evidence>
<feature type="domain" description="NIPSNAP" evidence="1">
    <location>
        <begin position="4"/>
        <end position="104"/>
    </location>
</feature>
<dbReference type="InterPro" id="IPR012577">
    <property type="entry name" value="NIPSNAP"/>
</dbReference>
<dbReference type="EMBL" id="JBGOSP010000051">
    <property type="protein sequence ID" value="MFA3843107.1"/>
    <property type="molecule type" value="Genomic_DNA"/>
</dbReference>
<dbReference type="Gene3D" id="3.30.70.100">
    <property type="match status" value="1"/>
</dbReference>
<dbReference type="SUPFAM" id="SSF54909">
    <property type="entry name" value="Dimeric alpha+beta barrel"/>
    <property type="match status" value="1"/>
</dbReference>
<sequence>MFHELRQYDLDLSGVGTFLENFEKSGLPVMTRCGFDLAGAWIEDIGPETATRYVWLARWENLDARTEALAKVRVDPEYIAFGQSIKGIIRRIDTRILRNVSFSPLLTKP</sequence>